<dbReference type="EMBL" id="BTGU01000224">
    <property type="protein sequence ID" value="GMN65289.1"/>
    <property type="molecule type" value="Genomic_DNA"/>
</dbReference>
<feature type="region of interest" description="Disordered" evidence="1">
    <location>
        <begin position="35"/>
        <end position="70"/>
    </location>
</feature>
<organism evidence="2 3">
    <name type="scientific">Ficus carica</name>
    <name type="common">Common fig</name>
    <dbReference type="NCBI Taxonomy" id="3494"/>
    <lineage>
        <taxon>Eukaryota</taxon>
        <taxon>Viridiplantae</taxon>
        <taxon>Streptophyta</taxon>
        <taxon>Embryophyta</taxon>
        <taxon>Tracheophyta</taxon>
        <taxon>Spermatophyta</taxon>
        <taxon>Magnoliopsida</taxon>
        <taxon>eudicotyledons</taxon>
        <taxon>Gunneridae</taxon>
        <taxon>Pentapetalae</taxon>
        <taxon>rosids</taxon>
        <taxon>fabids</taxon>
        <taxon>Rosales</taxon>
        <taxon>Moraceae</taxon>
        <taxon>Ficeae</taxon>
        <taxon>Ficus</taxon>
    </lineage>
</organism>
<dbReference type="AlphaFoldDB" id="A0AA88E037"/>
<accession>A0AA88E037</accession>
<gene>
    <name evidence="2" type="ORF">TIFTF001_034370</name>
</gene>
<evidence type="ECO:0000256" key="1">
    <source>
        <dbReference type="SAM" id="MobiDB-lite"/>
    </source>
</evidence>
<reference evidence="2" key="1">
    <citation type="submission" date="2023-07" db="EMBL/GenBank/DDBJ databases">
        <title>draft genome sequence of fig (Ficus carica).</title>
        <authorList>
            <person name="Takahashi T."/>
            <person name="Nishimura K."/>
        </authorList>
    </citation>
    <scope>NUCLEOTIDE SEQUENCE</scope>
</reference>
<comment type="caution">
    <text evidence="2">The sequence shown here is derived from an EMBL/GenBank/DDBJ whole genome shotgun (WGS) entry which is preliminary data.</text>
</comment>
<sequence length="70" mass="7722">MASTSKKAENGSGKSARLTEGLRACEIRVRRHLCKSHHASNGLKRRQASLTLQLPKSRPSVSLPRTRARS</sequence>
<keyword evidence="3" id="KW-1185">Reference proteome</keyword>
<evidence type="ECO:0000313" key="2">
    <source>
        <dbReference type="EMBL" id="GMN65289.1"/>
    </source>
</evidence>
<feature type="region of interest" description="Disordered" evidence="1">
    <location>
        <begin position="1"/>
        <end position="21"/>
    </location>
</feature>
<protein>
    <submittedName>
        <fullName evidence="2">Uncharacterized protein</fullName>
    </submittedName>
</protein>
<name>A0AA88E037_FICCA</name>
<feature type="compositionally biased region" description="Basic residues" evidence="1">
    <location>
        <begin position="35"/>
        <end position="47"/>
    </location>
</feature>
<evidence type="ECO:0000313" key="3">
    <source>
        <dbReference type="Proteomes" id="UP001187192"/>
    </source>
</evidence>
<dbReference type="Gramene" id="FCD_00020700-RA">
    <property type="protein sequence ID" value="FCD_00020700-RA:cds"/>
    <property type="gene ID" value="FCD_00020700"/>
</dbReference>
<dbReference type="Proteomes" id="UP001187192">
    <property type="component" value="Unassembled WGS sequence"/>
</dbReference>
<proteinExistence type="predicted"/>